<evidence type="ECO:0000313" key="8">
    <source>
        <dbReference type="Proteomes" id="UP001212170"/>
    </source>
</evidence>
<feature type="transmembrane region" description="Helical" evidence="6">
    <location>
        <begin position="6"/>
        <end position="28"/>
    </location>
</feature>
<comment type="subcellular location">
    <subcellularLocation>
        <location evidence="1">Cell membrane</location>
        <topology evidence="1">Multi-pass membrane protein</topology>
    </subcellularLocation>
</comment>
<accession>A0ABT4W811</accession>
<keyword evidence="4 6" id="KW-1133">Transmembrane helix</keyword>
<comment type="caution">
    <text evidence="7">The sequence shown here is derived from an EMBL/GenBank/DDBJ whole genome shotgun (WGS) entry which is preliminary data.</text>
</comment>
<dbReference type="Pfam" id="PF01810">
    <property type="entry name" value="LysE"/>
    <property type="match status" value="1"/>
</dbReference>
<dbReference type="InterPro" id="IPR001123">
    <property type="entry name" value="LeuE-type"/>
</dbReference>
<evidence type="ECO:0000256" key="3">
    <source>
        <dbReference type="ARBA" id="ARBA00022692"/>
    </source>
</evidence>
<dbReference type="RefSeq" id="WP_271334279.1">
    <property type="nucleotide sequence ID" value="NZ_JAMZNK010000002.1"/>
</dbReference>
<evidence type="ECO:0000256" key="4">
    <source>
        <dbReference type="ARBA" id="ARBA00022989"/>
    </source>
</evidence>
<feature type="transmembrane region" description="Helical" evidence="6">
    <location>
        <begin position="70"/>
        <end position="92"/>
    </location>
</feature>
<evidence type="ECO:0000313" key="7">
    <source>
        <dbReference type="EMBL" id="MDA6068402.1"/>
    </source>
</evidence>
<organism evidence="7 8">
    <name type="scientific">Flavobacterium azizsancarii</name>
    <dbReference type="NCBI Taxonomy" id="2961580"/>
    <lineage>
        <taxon>Bacteria</taxon>
        <taxon>Pseudomonadati</taxon>
        <taxon>Bacteroidota</taxon>
        <taxon>Flavobacteriia</taxon>
        <taxon>Flavobacteriales</taxon>
        <taxon>Flavobacteriaceae</taxon>
        <taxon>Flavobacterium</taxon>
    </lineage>
</organism>
<evidence type="ECO:0000256" key="5">
    <source>
        <dbReference type="ARBA" id="ARBA00023136"/>
    </source>
</evidence>
<dbReference type="EMBL" id="JAMZNK010000002">
    <property type="protein sequence ID" value="MDA6068402.1"/>
    <property type="molecule type" value="Genomic_DNA"/>
</dbReference>
<dbReference type="PANTHER" id="PTHR30086">
    <property type="entry name" value="ARGININE EXPORTER PROTEIN ARGO"/>
    <property type="match status" value="1"/>
</dbReference>
<dbReference type="PIRSF" id="PIRSF006324">
    <property type="entry name" value="LeuE"/>
    <property type="match status" value="1"/>
</dbReference>
<feature type="transmembrane region" description="Helical" evidence="6">
    <location>
        <begin position="40"/>
        <end position="64"/>
    </location>
</feature>
<keyword evidence="8" id="KW-1185">Reference proteome</keyword>
<sequence>MGIIHLETFILAVIIFALTPGVDTIYILNRTISQGWKAGIYSSLGILSGVLFHITLAVLGLSIILAESALAFSIVKYLGAAYLIYLGIMSLLSKKGGVTKLEADKKDSMLKIYVSGVVTNVFNPKVALFFLAFFPQFIDPNYKGIINPFLSLGIIYILIDLVWCVLITFSASFFTKKVLQNPKISLWMSRVSGLVYIALGIKIALSKRIVQ</sequence>
<evidence type="ECO:0000256" key="1">
    <source>
        <dbReference type="ARBA" id="ARBA00004651"/>
    </source>
</evidence>
<reference evidence="7 8" key="1">
    <citation type="journal article" date="2023" name="Chemosphere">
        <title>Whole genome analysis of Flavobacterium aziz-sancarii sp. nov., isolated from Ardley Island (Antarctica), revealed a rich resistome and bioremediation potential.</title>
        <authorList>
            <person name="Otur C."/>
            <person name="Okay S."/>
            <person name="Kurt-Kizildogan A."/>
        </authorList>
    </citation>
    <scope>NUCLEOTIDE SEQUENCE [LARGE SCALE GENOMIC DNA]</scope>
    <source>
        <strain evidence="7 8">AC</strain>
    </source>
</reference>
<dbReference type="Proteomes" id="UP001212170">
    <property type="component" value="Unassembled WGS sequence"/>
</dbReference>
<evidence type="ECO:0000256" key="2">
    <source>
        <dbReference type="ARBA" id="ARBA00022475"/>
    </source>
</evidence>
<dbReference type="PANTHER" id="PTHR30086:SF20">
    <property type="entry name" value="ARGININE EXPORTER PROTEIN ARGO-RELATED"/>
    <property type="match status" value="1"/>
</dbReference>
<feature type="transmembrane region" description="Helical" evidence="6">
    <location>
        <begin position="187"/>
        <end position="205"/>
    </location>
</feature>
<keyword evidence="2" id="KW-1003">Cell membrane</keyword>
<keyword evidence="5 6" id="KW-0472">Membrane</keyword>
<keyword evidence="3 6" id="KW-0812">Transmembrane</keyword>
<gene>
    <name evidence="7" type="ORF">NJT12_02095</name>
</gene>
<evidence type="ECO:0000256" key="6">
    <source>
        <dbReference type="SAM" id="Phobius"/>
    </source>
</evidence>
<proteinExistence type="predicted"/>
<protein>
    <submittedName>
        <fullName evidence="7">LysE family translocator</fullName>
    </submittedName>
</protein>
<name>A0ABT4W811_9FLAO</name>
<feature type="transmembrane region" description="Helical" evidence="6">
    <location>
        <begin position="112"/>
        <end position="134"/>
    </location>
</feature>
<feature type="transmembrane region" description="Helical" evidence="6">
    <location>
        <begin position="154"/>
        <end position="175"/>
    </location>
</feature>